<keyword evidence="3" id="KW-0378">Hydrolase</keyword>
<name>A0A7S8E8K1_9CHLR</name>
<evidence type="ECO:0000313" key="3">
    <source>
        <dbReference type="EMBL" id="QPC82268.1"/>
    </source>
</evidence>
<dbReference type="Gene3D" id="3.40.50.1820">
    <property type="entry name" value="alpha/beta hydrolase"/>
    <property type="match status" value="1"/>
</dbReference>
<dbReference type="GO" id="GO:0005737">
    <property type="term" value="C:cytoplasm"/>
    <property type="evidence" value="ECO:0007669"/>
    <property type="project" value="UniProtKB-SubCell"/>
</dbReference>
<protein>
    <submittedName>
        <fullName evidence="3">Alpha/beta hydrolase</fullName>
    </submittedName>
</protein>
<dbReference type="RefSeq" id="WP_195170337.1">
    <property type="nucleotide sequence ID" value="NZ_CP062983.1"/>
</dbReference>
<dbReference type="PANTHER" id="PTHR15913">
    <property type="entry name" value="ACID CLUSTER PROTEIN 33"/>
    <property type="match status" value="1"/>
</dbReference>
<evidence type="ECO:0000313" key="4">
    <source>
        <dbReference type="Proteomes" id="UP000594468"/>
    </source>
</evidence>
<comment type="subcellular location">
    <subcellularLocation>
        <location evidence="1">Cytoplasm</location>
    </subcellularLocation>
</comment>
<reference evidence="3 4" key="1">
    <citation type="submission" date="2020-02" db="EMBL/GenBank/DDBJ databases">
        <authorList>
            <person name="Zheng R.K."/>
            <person name="Sun C.M."/>
        </authorList>
    </citation>
    <scope>NUCLEOTIDE SEQUENCE [LARGE SCALE GENOMIC DNA]</scope>
    <source>
        <strain evidence="4">rifampicinis</strain>
    </source>
</reference>
<evidence type="ECO:0000256" key="1">
    <source>
        <dbReference type="ARBA" id="ARBA00004496"/>
    </source>
</evidence>
<dbReference type="InterPro" id="IPR029058">
    <property type="entry name" value="AB_hydrolase_fold"/>
</dbReference>
<evidence type="ECO:0000256" key="2">
    <source>
        <dbReference type="ARBA" id="ARBA00022490"/>
    </source>
</evidence>
<dbReference type="Proteomes" id="UP000594468">
    <property type="component" value="Chromosome"/>
</dbReference>
<dbReference type="AlphaFoldDB" id="A0A7S8E8K1"/>
<dbReference type="EMBL" id="CP062983">
    <property type="protein sequence ID" value="QPC82268.1"/>
    <property type="molecule type" value="Genomic_DNA"/>
</dbReference>
<dbReference type="InterPro" id="IPR026151">
    <property type="entry name" value="Maspardin"/>
</dbReference>
<keyword evidence="4" id="KW-1185">Reference proteome</keyword>
<dbReference type="KEGG" id="pmet:G4Y79_21705"/>
<accession>A0A7S8E8K1</accession>
<proteinExistence type="predicted"/>
<dbReference type="GO" id="GO:0016787">
    <property type="term" value="F:hydrolase activity"/>
    <property type="evidence" value="ECO:0007669"/>
    <property type="project" value="UniProtKB-KW"/>
</dbReference>
<dbReference type="PANTHER" id="PTHR15913:SF0">
    <property type="entry name" value="MASPARDIN"/>
    <property type="match status" value="1"/>
</dbReference>
<gene>
    <name evidence="3" type="ORF">G4Y79_21705</name>
</gene>
<dbReference type="SUPFAM" id="SSF53474">
    <property type="entry name" value="alpha/beta-Hydrolases"/>
    <property type="match status" value="1"/>
</dbReference>
<sequence>MSFEEYYKNVPSYQREMLRLFRVTHPRQQTTINETCWTYIYAGEGEKTVLWLTGGLRVADMAFQSILKLEAHYRVIAPDYPALESMNDLVDGLAALLDQLGVETTAIISDWFGGMVAQVFVRRYPHRVSKIILTNVPPPEPKRIDFYRTRYNMLRWLPDFWVLQLIKSIFFKITSPYAEMAEFYAAFFDELFAERLHKEDILSMLRCVEEYCTYQFTPTDLDHWEGSILITNDESNAIFNLSNHKHMQFLYPNAQTFSFKSSSYTSLEHRQEAFYQRVRTFFE</sequence>
<organism evidence="3 4">
    <name type="scientific">Phototrophicus methaneseepsis</name>
    <dbReference type="NCBI Taxonomy" id="2710758"/>
    <lineage>
        <taxon>Bacteria</taxon>
        <taxon>Bacillati</taxon>
        <taxon>Chloroflexota</taxon>
        <taxon>Candidatus Thermofontia</taxon>
        <taxon>Phototrophicales</taxon>
        <taxon>Phototrophicaceae</taxon>
        <taxon>Phototrophicus</taxon>
    </lineage>
</organism>
<keyword evidence="2" id="KW-0963">Cytoplasm</keyword>